<evidence type="ECO:0000256" key="8">
    <source>
        <dbReference type="PIRSR" id="PIRSR000296-1"/>
    </source>
</evidence>
<comment type="similarity">
    <text evidence="1 7">Belongs to the catalase family.</text>
</comment>
<dbReference type="SMART" id="SM01060">
    <property type="entry name" value="Catalase"/>
    <property type="match status" value="1"/>
</dbReference>
<feature type="region of interest" description="Disordered" evidence="10">
    <location>
        <begin position="348"/>
        <end position="383"/>
    </location>
</feature>
<evidence type="ECO:0000313" key="13">
    <source>
        <dbReference type="Proteomes" id="UP000433050"/>
    </source>
</evidence>
<evidence type="ECO:0000256" key="6">
    <source>
        <dbReference type="ARBA" id="ARBA00023004"/>
    </source>
</evidence>
<evidence type="ECO:0000256" key="4">
    <source>
        <dbReference type="ARBA" id="ARBA00022723"/>
    </source>
</evidence>
<dbReference type="GO" id="GO:0042744">
    <property type="term" value="P:hydrogen peroxide catabolic process"/>
    <property type="evidence" value="ECO:0007669"/>
    <property type="project" value="TreeGrafter"/>
</dbReference>
<dbReference type="PANTHER" id="PTHR11465:SF9">
    <property type="entry name" value="CATALASE"/>
    <property type="match status" value="1"/>
</dbReference>
<evidence type="ECO:0000256" key="3">
    <source>
        <dbReference type="ARBA" id="ARBA00022617"/>
    </source>
</evidence>
<dbReference type="GO" id="GO:0005737">
    <property type="term" value="C:cytoplasm"/>
    <property type="evidence" value="ECO:0007669"/>
    <property type="project" value="TreeGrafter"/>
</dbReference>
<dbReference type="Pfam" id="PF00199">
    <property type="entry name" value="Catalase"/>
    <property type="match status" value="1"/>
</dbReference>
<dbReference type="Gene3D" id="1.20.1280.120">
    <property type="match status" value="1"/>
</dbReference>
<keyword evidence="13" id="KW-1185">Reference proteome</keyword>
<accession>A0A5S9PVC1</accession>
<dbReference type="Proteomes" id="UP000433050">
    <property type="component" value="Unassembled WGS sequence"/>
</dbReference>
<organism evidence="12 13">
    <name type="scientific">Starkeya nomas</name>
    <dbReference type="NCBI Taxonomy" id="2666134"/>
    <lineage>
        <taxon>Bacteria</taxon>
        <taxon>Pseudomonadati</taxon>
        <taxon>Pseudomonadota</taxon>
        <taxon>Alphaproteobacteria</taxon>
        <taxon>Hyphomicrobiales</taxon>
        <taxon>Xanthobacteraceae</taxon>
        <taxon>Starkeya</taxon>
    </lineage>
</organism>
<feature type="domain" description="Catalase core" evidence="11">
    <location>
        <begin position="32"/>
        <end position="383"/>
    </location>
</feature>
<dbReference type="AlphaFoldDB" id="A0A5S9PVC1"/>
<dbReference type="PANTHER" id="PTHR11465">
    <property type="entry name" value="CATALASE"/>
    <property type="match status" value="1"/>
</dbReference>
<keyword evidence="5 7" id="KW-0560">Oxidoreductase</keyword>
<evidence type="ECO:0000256" key="1">
    <source>
        <dbReference type="ARBA" id="ARBA00005329"/>
    </source>
</evidence>
<dbReference type="RefSeq" id="WP_159600604.1">
    <property type="nucleotide sequence ID" value="NZ_CACSAS010000001.1"/>
</dbReference>
<dbReference type="GO" id="GO:0046872">
    <property type="term" value="F:metal ion binding"/>
    <property type="evidence" value="ECO:0007669"/>
    <property type="project" value="UniProtKB-KW"/>
</dbReference>
<keyword evidence="2 7" id="KW-0575">Peroxidase</keyword>
<keyword evidence="3 7" id="KW-0349">Heme</keyword>
<evidence type="ECO:0000256" key="9">
    <source>
        <dbReference type="PIRSR" id="PIRSR000296-2"/>
    </source>
</evidence>
<keyword evidence="4 7" id="KW-0479">Metal-binding</keyword>
<feature type="binding site" description="axial binding residue" evidence="9">
    <location>
        <position position="343"/>
    </location>
    <ligand>
        <name>heme</name>
        <dbReference type="ChEBI" id="CHEBI:30413"/>
    </ligand>
    <ligandPart>
        <name>Fe</name>
        <dbReference type="ChEBI" id="CHEBI:18248"/>
    </ligandPart>
</feature>
<evidence type="ECO:0000256" key="7">
    <source>
        <dbReference type="PIRNR" id="PIRNR000296"/>
    </source>
</evidence>
<dbReference type="PROSITE" id="PS51402">
    <property type="entry name" value="CATALASE_3"/>
    <property type="match status" value="1"/>
</dbReference>
<evidence type="ECO:0000256" key="10">
    <source>
        <dbReference type="SAM" id="MobiDB-lite"/>
    </source>
</evidence>
<dbReference type="InterPro" id="IPR011614">
    <property type="entry name" value="Catalase_core"/>
</dbReference>
<reference evidence="12 13" key="1">
    <citation type="submission" date="2019-12" db="EMBL/GenBank/DDBJ databases">
        <authorList>
            <person name="Reyes-Prieto M."/>
        </authorList>
    </citation>
    <scope>NUCLEOTIDE SEQUENCE [LARGE SCALE GENOMIC DNA]</scope>
    <source>
        <strain evidence="12">HF14-78462</strain>
    </source>
</reference>
<evidence type="ECO:0000256" key="2">
    <source>
        <dbReference type="ARBA" id="ARBA00022559"/>
    </source>
</evidence>
<dbReference type="InterPro" id="IPR020835">
    <property type="entry name" value="Catalase_sf"/>
</dbReference>
<evidence type="ECO:0000313" key="12">
    <source>
        <dbReference type="EMBL" id="CAA0108777.1"/>
    </source>
</evidence>
<name>A0A5S9PVC1_9HYPH</name>
<evidence type="ECO:0000256" key="5">
    <source>
        <dbReference type="ARBA" id="ARBA00023002"/>
    </source>
</evidence>
<dbReference type="GO" id="GO:0004096">
    <property type="term" value="F:catalase activity"/>
    <property type="evidence" value="ECO:0007669"/>
    <property type="project" value="InterPro"/>
</dbReference>
<dbReference type="GO" id="GO:0042542">
    <property type="term" value="P:response to hydrogen peroxide"/>
    <property type="evidence" value="ECO:0007669"/>
    <property type="project" value="TreeGrafter"/>
</dbReference>
<proteinExistence type="inferred from homology"/>
<dbReference type="EC" id="1.11.1.-" evidence="7"/>
<feature type="active site" evidence="8">
    <location>
        <position position="73"/>
    </location>
</feature>
<dbReference type="SUPFAM" id="SSF56634">
    <property type="entry name" value="Heme-dependent catalase-like"/>
    <property type="match status" value="1"/>
</dbReference>
<sequence>MNEQQPPGARYRLWPPHPRALAGLGATGLVLAGVAGAFAYTGGFLSPGKLTQSRFIDRFQALNGVHPGFRRNHAKGVCVTGSFASNGAGTRLSRAAVFAPGSVPVIGRFAVGIGKPFMPDNETEVRSLALSFRPAGGEEWRTGINDIPAFPVRTPEAFYELMGASAADPATGKPDPARMQAFLAAHPESARALGLIRARPFSTGFANASYNSLDAFRFVNAEGVSTPVRWTLAAVDPYVAQTPAPDAPHDPNYLFDALIVRMQQAPLQYRLVVTIGQPGDPTDDATQPWPADRDEVEVGTLTLDHIEAEAPGNCRDINYDPLVLPDGIAPSDDPLLSARSAAYSVSFTRRAGEEKTPSQVQVPETQTPGAQAPVTPSDTGKGS</sequence>
<protein>
    <recommendedName>
        <fullName evidence="7">Catalase-related peroxidase</fullName>
        <ecNumber evidence="7">1.11.1.-</ecNumber>
    </recommendedName>
</protein>
<dbReference type="CDD" id="cd08153">
    <property type="entry name" value="srpA_like"/>
    <property type="match status" value="1"/>
</dbReference>
<gene>
    <name evidence="12" type="primary">srpA</name>
    <name evidence="12" type="ORF">STARVERO_03654</name>
</gene>
<comment type="function">
    <text evidence="7">Has an organic peroxide-dependent peroxidase activity.</text>
</comment>
<evidence type="ECO:0000259" key="11">
    <source>
        <dbReference type="SMART" id="SM01060"/>
    </source>
</evidence>
<comment type="cofactor">
    <cofactor evidence="7">
        <name>heme</name>
        <dbReference type="ChEBI" id="CHEBI:30413"/>
    </cofactor>
</comment>
<dbReference type="GO" id="GO:0020037">
    <property type="term" value="F:heme binding"/>
    <property type="evidence" value="ECO:0007669"/>
    <property type="project" value="InterPro"/>
</dbReference>
<feature type="compositionally biased region" description="Polar residues" evidence="10">
    <location>
        <begin position="357"/>
        <end position="383"/>
    </location>
</feature>
<dbReference type="EMBL" id="CACSAS010000001">
    <property type="protein sequence ID" value="CAA0108777.1"/>
    <property type="molecule type" value="Genomic_DNA"/>
</dbReference>
<dbReference type="Gene3D" id="2.40.180.10">
    <property type="entry name" value="Catalase core domain"/>
    <property type="match status" value="1"/>
</dbReference>
<keyword evidence="6 7" id="KW-0408">Iron</keyword>
<dbReference type="InterPro" id="IPR024168">
    <property type="entry name" value="Catalase_SrpA-type_pred"/>
</dbReference>
<dbReference type="InterPro" id="IPR018028">
    <property type="entry name" value="Catalase"/>
</dbReference>
<dbReference type="PIRSF" id="PIRSF000296">
    <property type="entry name" value="SrpA"/>
    <property type="match status" value="1"/>
</dbReference>